<dbReference type="InterPro" id="IPR029044">
    <property type="entry name" value="Nucleotide-diphossugar_trans"/>
</dbReference>
<reference evidence="2 3" key="1">
    <citation type="submission" date="2023-08" db="EMBL/GenBank/DDBJ databases">
        <title>Black Yeasts Isolated from many extreme environments.</title>
        <authorList>
            <person name="Coleine C."/>
            <person name="Stajich J.E."/>
            <person name="Selbmann L."/>
        </authorList>
    </citation>
    <scope>NUCLEOTIDE SEQUENCE [LARGE SCALE GENOMIC DNA]</scope>
    <source>
        <strain evidence="2 3">CCFEE 5935</strain>
    </source>
</reference>
<dbReference type="RefSeq" id="XP_064662050.1">
    <property type="nucleotide sequence ID" value="XM_064799295.1"/>
</dbReference>
<gene>
    <name evidence="2" type="ORF">LTR77_002036</name>
</gene>
<sequence length="417" mass="47510">MSKFWTAEIVRKVTTTSASRISYPFKPFKSTHESLHRAQASRNAASFASTFHFFQPPICFPSQDATMISNPKTVSLYIFLFLASALLTLTFQSSSHSSRPWLPTTRKSHSPSAHFGPNTPKVAFATFLAANANPDGKPTDEESAAVDDADDGYFLGTRVLAYQLLHSRSAGTNASIPFLVLCTRDVSKRKRDRLKRDGATIVLVEKLQAEWVHAAVERWADVLAKLRLFQLTEYHKIAFIDADTLVTKSLDGVFFDEATLMQATLPNQEQIKDDEAPLPRTYMFATHGDYWGYDHAYPPVTDLSYLNCGFFVFTPSNALFDYYISLLKLPGRFDPGFPEQNLLNYAHRRDGNMPWKPLWYGWNVNWPMEKDWRGGARSFHAKYWDGDPSHDPTLKGMWQQQKAEMEGFYRGRDVGRW</sequence>
<organism evidence="2 3">
    <name type="scientific">Saxophila tyrrhenica</name>
    <dbReference type="NCBI Taxonomy" id="1690608"/>
    <lineage>
        <taxon>Eukaryota</taxon>
        <taxon>Fungi</taxon>
        <taxon>Dikarya</taxon>
        <taxon>Ascomycota</taxon>
        <taxon>Pezizomycotina</taxon>
        <taxon>Dothideomycetes</taxon>
        <taxon>Dothideomycetidae</taxon>
        <taxon>Mycosphaerellales</taxon>
        <taxon>Extremaceae</taxon>
        <taxon>Saxophila</taxon>
    </lineage>
</organism>
<dbReference type="AlphaFoldDB" id="A0AAV9PKX6"/>
<evidence type="ECO:0000313" key="3">
    <source>
        <dbReference type="Proteomes" id="UP001337655"/>
    </source>
</evidence>
<dbReference type="EMBL" id="JAVRRT010000003">
    <property type="protein sequence ID" value="KAK5173355.1"/>
    <property type="molecule type" value="Genomic_DNA"/>
</dbReference>
<dbReference type="GeneID" id="89923383"/>
<evidence type="ECO:0000256" key="1">
    <source>
        <dbReference type="SAM" id="MobiDB-lite"/>
    </source>
</evidence>
<proteinExistence type="predicted"/>
<evidence type="ECO:0008006" key="4">
    <source>
        <dbReference type="Google" id="ProtNLM"/>
    </source>
</evidence>
<keyword evidence="3" id="KW-1185">Reference proteome</keyword>
<dbReference type="Gene3D" id="3.90.550.10">
    <property type="entry name" value="Spore Coat Polysaccharide Biosynthesis Protein SpsA, Chain A"/>
    <property type="match status" value="1"/>
</dbReference>
<comment type="caution">
    <text evidence="2">The sequence shown here is derived from an EMBL/GenBank/DDBJ whole genome shotgun (WGS) entry which is preliminary data.</text>
</comment>
<name>A0AAV9PKX6_9PEZI</name>
<feature type="region of interest" description="Disordered" evidence="1">
    <location>
        <begin position="95"/>
        <end position="115"/>
    </location>
</feature>
<dbReference type="InterPro" id="IPR050587">
    <property type="entry name" value="GNT1/Glycosyltrans_8"/>
</dbReference>
<evidence type="ECO:0000313" key="2">
    <source>
        <dbReference type="EMBL" id="KAK5173355.1"/>
    </source>
</evidence>
<dbReference type="SUPFAM" id="SSF53448">
    <property type="entry name" value="Nucleotide-diphospho-sugar transferases"/>
    <property type="match status" value="1"/>
</dbReference>
<dbReference type="Proteomes" id="UP001337655">
    <property type="component" value="Unassembled WGS sequence"/>
</dbReference>
<protein>
    <recommendedName>
        <fullName evidence="4">Nucleotide-diphospho-sugar transferase</fullName>
    </recommendedName>
</protein>
<dbReference type="PANTHER" id="PTHR11183">
    <property type="entry name" value="GLYCOGENIN SUBFAMILY MEMBER"/>
    <property type="match status" value="1"/>
</dbReference>
<accession>A0AAV9PKX6</accession>